<evidence type="ECO:0000313" key="1">
    <source>
        <dbReference type="EMBL" id="OQP51076.1"/>
    </source>
</evidence>
<dbReference type="AlphaFoldDB" id="A0A1V9EYE4"/>
<protein>
    <submittedName>
        <fullName evidence="1">Uncharacterized protein</fullName>
    </submittedName>
</protein>
<accession>A0A1V9EYE4</accession>
<sequence length="64" mass="7560">MNEVLHLMIKHEYAASLIQHLKKENAVEIIDEDKPEIPEWQKEAVRKTLEQVQQDPSLLQPWLS</sequence>
<gene>
    <name evidence="1" type="ORF">A4H97_04480</name>
</gene>
<dbReference type="RefSeq" id="WP_081199770.1">
    <property type="nucleotide sequence ID" value="NZ_FOCZ01000001.1"/>
</dbReference>
<evidence type="ECO:0000313" key="2">
    <source>
        <dbReference type="Proteomes" id="UP000192610"/>
    </source>
</evidence>
<comment type="caution">
    <text evidence="1">The sequence shown here is derived from an EMBL/GenBank/DDBJ whole genome shotgun (WGS) entry which is preliminary data.</text>
</comment>
<keyword evidence="2" id="KW-1185">Reference proteome</keyword>
<proteinExistence type="predicted"/>
<name>A0A1V9EYE4_9BACT</name>
<organism evidence="1 2">
    <name type="scientific">Niastella yeongjuensis</name>
    <dbReference type="NCBI Taxonomy" id="354355"/>
    <lineage>
        <taxon>Bacteria</taxon>
        <taxon>Pseudomonadati</taxon>
        <taxon>Bacteroidota</taxon>
        <taxon>Chitinophagia</taxon>
        <taxon>Chitinophagales</taxon>
        <taxon>Chitinophagaceae</taxon>
        <taxon>Niastella</taxon>
    </lineage>
</organism>
<reference evidence="2" key="1">
    <citation type="submission" date="2016-04" db="EMBL/GenBank/DDBJ databases">
        <authorList>
            <person name="Chen L."/>
            <person name="Zhuang W."/>
            <person name="Wang G."/>
        </authorList>
    </citation>
    <scope>NUCLEOTIDE SEQUENCE [LARGE SCALE GENOMIC DNA]</scope>
    <source>
        <strain evidence="2">17621</strain>
    </source>
</reference>
<dbReference type="Proteomes" id="UP000192610">
    <property type="component" value="Unassembled WGS sequence"/>
</dbReference>
<dbReference type="EMBL" id="LVXG01000012">
    <property type="protein sequence ID" value="OQP51076.1"/>
    <property type="molecule type" value="Genomic_DNA"/>
</dbReference>
<dbReference type="STRING" id="354355.SAMN05660816_00038"/>